<dbReference type="InterPro" id="IPR010982">
    <property type="entry name" value="Lambda_DNA-bd_dom_sf"/>
</dbReference>
<comment type="caution">
    <text evidence="2">The sequence shown here is derived from an EMBL/GenBank/DDBJ whole genome shotgun (WGS) entry which is preliminary data.</text>
</comment>
<dbReference type="EMBL" id="JBBEGL010000008">
    <property type="protein sequence ID" value="MEJ2889839.1"/>
    <property type="molecule type" value="Genomic_DNA"/>
</dbReference>
<dbReference type="InterPro" id="IPR001387">
    <property type="entry name" value="Cro/C1-type_HTH"/>
</dbReference>
<evidence type="ECO:0000259" key="1">
    <source>
        <dbReference type="SMART" id="SM00530"/>
    </source>
</evidence>
<accession>A0ABU8NEM1</accession>
<proteinExistence type="predicted"/>
<reference evidence="2 3" key="1">
    <citation type="submission" date="2024-03" db="EMBL/GenBank/DDBJ databases">
        <title>Actinomycetospora sp. OC33-EN06, a novel actinomycete isolated from wild orchid (Aerides multiflora).</title>
        <authorList>
            <person name="Suriyachadkun C."/>
        </authorList>
    </citation>
    <scope>NUCLEOTIDE SEQUENCE [LARGE SCALE GENOMIC DNA]</scope>
    <source>
        <strain evidence="2 3">OC33-EN06</strain>
    </source>
</reference>
<dbReference type="Pfam" id="PF13560">
    <property type="entry name" value="HTH_31"/>
    <property type="match status" value="1"/>
</dbReference>
<dbReference type="PANTHER" id="PTHR35010">
    <property type="entry name" value="BLL4672 PROTEIN-RELATED"/>
    <property type="match status" value="1"/>
</dbReference>
<dbReference type="RefSeq" id="WP_337717803.1">
    <property type="nucleotide sequence ID" value="NZ_JBBEGL010000008.1"/>
</dbReference>
<feature type="domain" description="HTH cro/C1-type" evidence="1">
    <location>
        <begin position="19"/>
        <end position="90"/>
    </location>
</feature>
<name>A0ABU8NEM1_9PSEU</name>
<dbReference type="Pfam" id="PF17765">
    <property type="entry name" value="MLTR_LBD"/>
    <property type="match status" value="1"/>
</dbReference>
<sequence>MGVVALTPCDLRRQELGRCLRAYRDLVGPRQVGLPAGSRRRAPGLRREEVAALAGVGVTWYTWLEQGRVTASDQVLDAVGRVLGIDDVGREHLRALSRPHDPLEIDPDGLRPLLASWRDDPAALLDARLDVVAANEAWTATFAPGRHVLEQLLASTEDVVPLVHALARRLRMATDRDPGDARLTQVRAQLRAGAPGLGALWDCRGVGAFGRPAVRLGDTRRTAHLLAEAGAIELTGAVVLVLLPDARSTSG</sequence>
<dbReference type="Gene3D" id="3.30.450.180">
    <property type="match status" value="1"/>
</dbReference>
<dbReference type="Gene3D" id="1.10.260.40">
    <property type="entry name" value="lambda repressor-like DNA-binding domains"/>
    <property type="match status" value="1"/>
</dbReference>
<organism evidence="2 3">
    <name type="scientific">Actinomycetospora aeridis</name>
    <dbReference type="NCBI Taxonomy" id="3129231"/>
    <lineage>
        <taxon>Bacteria</taxon>
        <taxon>Bacillati</taxon>
        <taxon>Actinomycetota</taxon>
        <taxon>Actinomycetes</taxon>
        <taxon>Pseudonocardiales</taxon>
        <taxon>Pseudonocardiaceae</taxon>
        <taxon>Actinomycetospora</taxon>
    </lineage>
</organism>
<dbReference type="SUPFAM" id="SSF47413">
    <property type="entry name" value="lambda repressor-like DNA-binding domains"/>
    <property type="match status" value="1"/>
</dbReference>
<dbReference type="SMART" id="SM00530">
    <property type="entry name" value="HTH_XRE"/>
    <property type="match status" value="1"/>
</dbReference>
<protein>
    <submittedName>
        <fullName evidence="2">Helix-turn-helix domain-containing protein</fullName>
    </submittedName>
</protein>
<dbReference type="Proteomes" id="UP001370100">
    <property type="component" value="Unassembled WGS sequence"/>
</dbReference>
<dbReference type="InterPro" id="IPR041413">
    <property type="entry name" value="MLTR_LBD"/>
</dbReference>
<keyword evidence="3" id="KW-1185">Reference proteome</keyword>
<evidence type="ECO:0000313" key="2">
    <source>
        <dbReference type="EMBL" id="MEJ2889839.1"/>
    </source>
</evidence>
<evidence type="ECO:0000313" key="3">
    <source>
        <dbReference type="Proteomes" id="UP001370100"/>
    </source>
</evidence>
<gene>
    <name evidence="2" type="ORF">WCD41_25500</name>
</gene>
<dbReference type="CDD" id="cd00093">
    <property type="entry name" value="HTH_XRE"/>
    <property type="match status" value="1"/>
</dbReference>